<dbReference type="PROSITE" id="PS50801">
    <property type="entry name" value="STAS"/>
    <property type="match status" value="1"/>
</dbReference>
<dbReference type="Pfam" id="PF13466">
    <property type="entry name" value="STAS_2"/>
    <property type="match status" value="1"/>
</dbReference>
<dbReference type="RefSeq" id="WP_322455853.1">
    <property type="nucleotide sequence ID" value="NZ_CP141059.1"/>
</dbReference>
<dbReference type="CDD" id="cd07043">
    <property type="entry name" value="STAS_anti-anti-sigma_factors"/>
    <property type="match status" value="1"/>
</dbReference>
<dbReference type="Proteomes" id="UP001327225">
    <property type="component" value="Chromosome"/>
</dbReference>
<proteinExistence type="predicted"/>
<sequence length="129" mass="13911">MTVRDRHEDFVAGHPMFPGESNDSSPLLTVRIRFTPNLPVVRLSGELDIASLHLLTDALDSVAAASCPGDLVVLNLAGITFCDVAGLRMIEMCAATLAAADKELILYDAPPQLRKLIKITGVAQHIVHR</sequence>
<protein>
    <submittedName>
        <fullName evidence="2">STAS domain-containing protein</fullName>
    </submittedName>
</protein>
<name>A0ABZ0ZN09_9ACTN</name>
<dbReference type="Gene3D" id="3.30.750.24">
    <property type="entry name" value="STAS domain"/>
    <property type="match status" value="1"/>
</dbReference>
<keyword evidence="3" id="KW-1185">Reference proteome</keyword>
<reference evidence="3" key="1">
    <citation type="submission" date="2023-12" db="EMBL/GenBank/DDBJ databases">
        <title>Novel species in genus Nocardioides.</title>
        <authorList>
            <person name="Zhou H."/>
        </authorList>
    </citation>
    <scope>NUCLEOTIDE SEQUENCE [LARGE SCALE GENOMIC DNA]</scope>
    <source>
        <strain evidence="3">HM61</strain>
    </source>
</reference>
<evidence type="ECO:0000313" key="3">
    <source>
        <dbReference type="Proteomes" id="UP001327225"/>
    </source>
</evidence>
<dbReference type="SUPFAM" id="SSF52091">
    <property type="entry name" value="SpoIIaa-like"/>
    <property type="match status" value="1"/>
</dbReference>
<evidence type="ECO:0000259" key="1">
    <source>
        <dbReference type="PROSITE" id="PS50801"/>
    </source>
</evidence>
<organism evidence="2 3">
    <name type="scientific">Nocardioides bizhenqiangii</name>
    <dbReference type="NCBI Taxonomy" id="3095076"/>
    <lineage>
        <taxon>Bacteria</taxon>
        <taxon>Bacillati</taxon>
        <taxon>Actinomycetota</taxon>
        <taxon>Actinomycetes</taxon>
        <taxon>Propionibacteriales</taxon>
        <taxon>Nocardioidaceae</taxon>
        <taxon>Nocardioides</taxon>
    </lineage>
</organism>
<evidence type="ECO:0000313" key="2">
    <source>
        <dbReference type="EMBL" id="WQQ25326.1"/>
    </source>
</evidence>
<dbReference type="InterPro" id="IPR002645">
    <property type="entry name" value="STAS_dom"/>
</dbReference>
<dbReference type="InterPro" id="IPR036513">
    <property type="entry name" value="STAS_dom_sf"/>
</dbReference>
<dbReference type="InterPro" id="IPR058548">
    <property type="entry name" value="MlaB-like_STAS"/>
</dbReference>
<gene>
    <name evidence="2" type="ORF">SHK19_15305</name>
</gene>
<feature type="domain" description="STAS" evidence="1">
    <location>
        <begin position="28"/>
        <end position="129"/>
    </location>
</feature>
<accession>A0ABZ0ZN09</accession>
<dbReference type="EMBL" id="CP141059">
    <property type="protein sequence ID" value="WQQ25326.1"/>
    <property type="molecule type" value="Genomic_DNA"/>
</dbReference>